<dbReference type="RefSeq" id="WP_249316469.1">
    <property type="nucleotide sequence ID" value="NZ_JACRSR010000003.1"/>
</dbReference>
<evidence type="ECO:0000313" key="4">
    <source>
        <dbReference type="Proteomes" id="UP000623172"/>
    </source>
</evidence>
<keyword evidence="2" id="KW-0812">Transmembrane</keyword>
<proteinExistence type="predicted"/>
<gene>
    <name evidence="3" type="ORF">H8696_08130</name>
</gene>
<keyword evidence="2" id="KW-0472">Membrane</keyword>
<keyword evidence="1" id="KW-0175">Coiled coil</keyword>
<reference evidence="3" key="1">
    <citation type="submission" date="2020-08" db="EMBL/GenBank/DDBJ databases">
        <title>Genome public.</title>
        <authorList>
            <person name="Liu C."/>
            <person name="Sun Q."/>
        </authorList>
    </citation>
    <scope>NUCLEOTIDE SEQUENCE</scope>
    <source>
        <strain evidence="3">NSJ-53</strain>
    </source>
</reference>
<dbReference type="AlphaFoldDB" id="A0A926HL90"/>
<protein>
    <submittedName>
        <fullName evidence="3">Uncharacterized protein</fullName>
    </submittedName>
</protein>
<feature type="coiled-coil region" evidence="1">
    <location>
        <begin position="51"/>
        <end position="85"/>
    </location>
</feature>
<name>A0A926HL90_9FIRM</name>
<organism evidence="3 4">
    <name type="scientific">Gehongia tenuis</name>
    <dbReference type="NCBI Taxonomy" id="2763655"/>
    <lineage>
        <taxon>Bacteria</taxon>
        <taxon>Bacillati</taxon>
        <taxon>Bacillota</taxon>
        <taxon>Clostridia</taxon>
        <taxon>Christensenellales</taxon>
        <taxon>Christensenellaceae</taxon>
        <taxon>Gehongia</taxon>
    </lineage>
</organism>
<keyword evidence="4" id="KW-1185">Reference proteome</keyword>
<comment type="caution">
    <text evidence="3">The sequence shown here is derived from an EMBL/GenBank/DDBJ whole genome shotgun (WGS) entry which is preliminary data.</text>
</comment>
<feature type="transmembrane region" description="Helical" evidence="2">
    <location>
        <begin position="448"/>
        <end position="468"/>
    </location>
</feature>
<sequence>MAGNIKGITIEIGGDTTGLNKAISESRKTTNGLDKELRALNSALKLDTGNVDLLKEKQKVLSQAVQETQKRTEALQTAKDNADKAMANGTEINRQEYTKLVTELSKAKTSTAKYKDELNATTAELDQNTKAASQTKVRVDEYSRSVNRAATENLQLNGRLGEVANALGVKVPQGASKAIASMTASVAACGALMAATGTLIGKLIRASTETAKLADDIVTLSKVTGLSTDAIQELNYASELMDVSTEVMTDSMARMVRNMNMAREGTGQAADAFKKLGIAITNNDGTLRNQQQVFYELIDKLGRVRNETERDAMAMAIFGRSARELNPLILAGSNELKKLAQEAHNTGYVMSGETLNSFNSLQDSLDRLDNKTLALKAAMGEALLPILTAIVDIVSAIPPDVAAIIVVVATITVSIVTLVQTIKTVTAGVKMLSSIFGFGVNPTLLKTIAIVMLVVAALVALGVIIATIQGRAKEMEHTFASVNRSVGSMSYSASRVPSYAVGTSYHPGGMALVGEQGPELVALPRGSKVYTARQTEAVMNNSSTSNHTVVNVTVNGIREYNELMAMIKDSPAAIRARG</sequence>
<evidence type="ECO:0000256" key="1">
    <source>
        <dbReference type="SAM" id="Coils"/>
    </source>
</evidence>
<evidence type="ECO:0000256" key="2">
    <source>
        <dbReference type="SAM" id="Phobius"/>
    </source>
</evidence>
<accession>A0A926HL90</accession>
<dbReference type="Proteomes" id="UP000623172">
    <property type="component" value="Unassembled WGS sequence"/>
</dbReference>
<evidence type="ECO:0000313" key="3">
    <source>
        <dbReference type="EMBL" id="MBC8531812.1"/>
    </source>
</evidence>
<keyword evidence="2" id="KW-1133">Transmembrane helix</keyword>
<feature type="transmembrane region" description="Helical" evidence="2">
    <location>
        <begin position="401"/>
        <end position="422"/>
    </location>
</feature>
<dbReference type="EMBL" id="JACRSR010000003">
    <property type="protein sequence ID" value="MBC8531812.1"/>
    <property type="molecule type" value="Genomic_DNA"/>
</dbReference>
<feature type="transmembrane region" description="Helical" evidence="2">
    <location>
        <begin position="373"/>
        <end position="394"/>
    </location>
</feature>